<dbReference type="HAMAP" id="MF_00528">
    <property type="entry name" value="Maf"/>
    <property type="match status" value="1"/>
</dbReference>
<dbReference type="EMBL" id="FUWJ01000002">
    <property type="protein sequence ID" value="SJZ94571.1"/>
    <property type="molecule type" value="Genomic_DNA"/>
</dbReference>
<dbReference type="Pfam" id="PF02545">
    <property type="entry name" value="Maf"/>
    <property type="match status" value="1"/>
</dbReference>
<keyword evidence="2 4" id="KW-0378">Hydrolase</keyword>
<dbReference type="CDD" id="cd00555">
    <property type="entry name" value="Maf"/>
    <property type="match status" value="1"/>
</dbReference>
<comment type="caution">
    <text evidence="4">Lacks conserved residue(s) required for the propagation of feature annotation.</text>
</comment>
<dbReference type="InterPro" id="IPR003697">
    <property type="entry name" value="Maf-like"/>
</dbReference>
<dbReference type="GO" id="GO:0047429">
    <property type="term" value="F:nucleoside triphosphate diphosphatase activity"/>
    <property type="evidence" value="ECO:0007669"/>
    <property type="project" value="UniProtKB-EC"/>
</dbReference>
<dbReference type="Proteomes" id="UP000190092">
    <property type="component" value="Unassembled WGS sequence"/>
</dbReference>
<name>A0A1T4PTE3_9HYPH</name>
<comment type="catalytic activity">
    <reaction evidence="4">
        <text>a ribonucleoside 5'-triphosphate + H2O = a ribonucleoside 5'-phosphate + diphosphate + H(+)</text>
        <dbReference type="Rhea" id="RHEA:23996"/>
        <dbReference type="ChEBI" id="CHEBI:15377"/>
        <dbReference type="ChEBI" id="CHEBI:15378"/>
        <dbReference type="ChEBI" id="CHEBI:33019"/>
        <dbReference type="ChEBI" id="CHEBI:58043"/>
        <dbReference type="ChEBI" id="CHEBI:61557"/>
        <dbReference type="EC" id="3.6.1.9"/>
    </reaction>
</comment>
<keyword evidence="6" id="KW-1185">Reference proteome</keyword>
<evidence type="ECO:0000256" key="3">
    <source>
        <dbReference type="ARBA" id="ARBA00023080"/>
    </source>
</evidence>
<dbReference type="RefSeq" id="WP_085934622.1">
    <property type="nucleotide sequence ID" value="NZ_FUWJ01000002.1"/>
</dbReference>
<evidence type="ECO:0000256" key="1">
    <source>
        <dbReference type="ARBA" id="ARBA00001968"/>
    </source>
</evidence>
<gene>
    <name evidence="5" type="ORF">SAMN02745126_02991</name>
</gene>
<dbReference type="PANTHER" id="PTHR43213">
    <property type="entry name" value="BIFUNCTIONAL DTTP/UTP PYROPHOSPHATASE/METHYLTRANSFERASE PROTEIN-RELATED"/>
    <property type="match status" value="1"/>
</dbReference>
<dbReference type="OrthoDB" id="9813962at2"/>
<comment type="catalytic activity">
    <reaction evidence="4">
        <text>a 2'-deoxyribonucleoside 5'-triphosphate + H2O = a 2'-deoxyribonucleoside 5'-phosphate + diphosphate + H(+)</text>
        <dbReference type="Rhea" id="RHEA:44644"/>
        <dbReference type="ChEBI" id="CHEBI:15377"/>
        <dbReference type="ChEBI" id="CHEBI:15378"/>
        <dbReference type="ChEBI" id="CHEBI:33019"/>
        <dbReference type="ChEBI" id="CHEBI:61560"/>
        <dbReference type="ChEBI" id="CHEBI:65317"/>
        <dbReference type="EC" id="3.6.1.9"/>
    </reaction>
</comment>
<evidence type="ECO:0000256" key="4">
    <source>
        <dbReference type="HAMAP-Rule" id="MF_00528"/>
    </source>
</evidence>
<dbReference type="SUPFAM" id="SSF52972">
    <property type="entry name" value="ITPase-like"/>
    <property type="match status" value="1"/>
</dbReference>
<dbReference type="AlphaFoldDB" id="A0A1T4PTE3"/>
<keyword evidence="3 4" id="KW-0546">Nucleotide metabolism</keyword>
<comment type="cofactor">
    <cofactor evidence="1 4">
        <name>a divalent metal cation</name>
        <dbReference type="ChEBI" id="CHEBI:60240"/>
    </cofactor>
</comment>
<feature type="active site" description="Proton acceptor" evidence="4">
    <location>
        <position position="77"/>
    </location>
</feature>
<dbReference type="STRING" id="225324.SAMN02745126_02991"/>
<comment type="function">
    <text evidence="4">Nucleoside triphosphate pyrophosphatase. May have a dual role in cell division arrest and in preventing the incorporation of modified nucleotides into cellular nucleic acids.</text>
</comment>
<evidence type="ECO:0000313" key="5">
    <source>
        <dbReference type="EMBL" id="SJZ94571.1"/>
    </source>
</evidence>
<proteinExistence type="inferred from homology"/>
<organism evidence="5 6">
    <name type="scientific">Enhydrobacter aerosaccus</name>
    <dbReference type="NCBI Taxonomy" id="225324"/>
    <lineage>
        <taxon>Bacteria</taxon>
        <taxon>Pseudomonadati</taxon>
        <taxon>Pseudomonadota</taxon>
        <taxon>Alphaproteobacteria</taxon>
        <taxon>Hyphomicrobiales</taxon>
        <taxon>Enhydrobacter</taxon>
    </lineage>
</organism>
<comment type="subcellular location">
    <subcellularLocation>
        <location evidence="4">Cytoplasm</location>
    </subcellularLocation>
</comment>
<dbReference type="GO" id="GO:0005737">
    <property type="term" value="C:cytoplasm"/>
    <property type="evidence" value="ECO:0007669"/>
    <property type="project" value="UniProtKB-SubCell"/>
</dbReference>
<dbReference type="GO" id="GO:0009117">
    <property type="term" value="P:nucleotide metabolic process"/>
    <property type="evidence" value="ECO:0007669"/>
    <property type="project" value="UniProtKB-KW"/>
</dbReference>
<sequence length="205" mass="22180">MPVPPLILASTSHSRRQLLANAGLAFRTEPSGLDEEEAKRSLLGERAAPQEIAEALAEMKALRVSSKHPDAMVVGGDSTLACQGRFFDKPSSMETARKQLLALRGQTHELFSSVVVVRGGTRLWHWNERARLTMRPFNEAFLDTYLACAGEAVLNSVGAYQLEGLGAHLFSRVDGDYFTILGLPLLPLLSFLAGHGIGLARAQAA</sequence>
<dbReference type="PIRSF" id="PIRSF006305">
    <property type="entry name" value="Maf"/>
    <property type="match status" value="1"/>
</dbReference>
<comment type="similarity">
    <text evidence="4">Belongs to the Maf family.</text>
</comment>
<reference evidence="6" key="1">
    <citation type="submission" date="2017-02" db="EMBL/GenBank/DDBJ databases">
        <authorList>
            <person name="Varghese N."/>
            <person name="Submissions S."/>
        </authorList>
    </citation>
    <scope>NUCLEOTIDE SEQUENCE [LARGE SCALE GENOMIC DNA]</scope>
    <source>
        <strain evidence="6">ATCC 27094</strain>
    </source>
</reference>
<keyword evidence="4" id="KW-0963">Cytoplasm</keyword>
<accession>A0A1T4PTE3</accession>
<evidence type="ECO:0000256" key="2">
    <source>
        <dbReference type="ARBA" id="ARBA00022801"/>
    </source>
</evidence>
<dbReference type="Gene3D" id="3.90.950.10">
    <property type="match status" value="1"/>
</dbReference>
<dbReference type="EC" id="3.6.1.9" evidence="4"/>
<dbReference type="InterPro" id="IPR029001">
    <property type="entry name" value="ITPase-like_fam"/>
</dbReference>
<evidence type="ECO:0000313" key="6">
    <source>
        <dbReference type="Proteomes" id="UP000190092"/>
    </source>
</evidence>
<dbReference type="PANTHER" id="PTHR43213:SF5">
    <property type="entry name" value="BIFUNCTIONAL DTTP_UTP PYROPHOSPHATASE_METHYLTRANSFERASE PROTEIN-RELATED"/>
    <property type="match status" value="1"/>
</dbReference>
<protein>
    <recommendedName>
        <fullName evidence="4">Nucleoside triphosphate pyrophosphatase</fullName>
        <ecNumber evidence="4">3.6.1.9</ecNumber>
    </recommendedName>
    <alternativeName>
        <fullName evidence="4">Nucleotide pyrophosphatase</fullName>
        <shortName evidence="4">Nucleotide PPase</shortName>
    </alternativeName>
</protein>